<accession>A0A9N9X1W4</accession>
<evidence type="ECO:0000256" key="6">
    <source>
        <dbReference type="ARBA" id="ARBA00029833"/>
    </source>
</evidence>
<proteinExistence type="inferred from homology"/>
<keyword evidence="3" id="KW-0808">Transferase</keyword>
<dbReference type="GO" id="GO:0000045">
    <property type="term" value="P:autophagosome assembly"/>
    <property type="evidence" value="ECO:0007669"/>
    <property type="project" value="TreeGrafter"/>
</dbReference>
<dbReference type="GO" id="GO:0032446">
    <property type="term" value="P:protein modification by small protein conjugation"/>
    <property type="evidence" value="ECO:0007669"/>
    <property type="project" value="TreeGrafter"/>
</dbReference>
<evidence type="ECO:0000256" key="2">
    <source>
        <dbReference type="ARBA" id="ARBA00021099"/>
    </source>
</evidence>
<dbReference type="PANTHER" id="PTHR14957:SF1">
    <property type="entry name" value="UBIQUITIN-LIKE-CONJUGATING ENZYME ATG10"/>
    <property type="match status" value="1"/>
</dbReference>
<evidence type="ECO:0000256" key="3">
    <source>
        <dbReference type="ARBA" id="ARBA00022679"/>
    </source>
</evidence>
<keyword evidence="4" id="KW-0833">Ubl conjugation pathway</keyword>
<evidence type="ECO:0000313" key="7">
    <source>
        <dbReference type="EMBL" id="CAG9817374.1"/>
    </source>
</evidence>
<dbReference type="InterPro" id="IPR007135">
    <property type="entry name" value="Atg3/Atg10"/>
</dbReference>
<evidence type="ECO:0000256" key="1">
    <source>
        <dbReference type="ARBA" id="ARBA00005696"/>
    </source>
</evidence>
<dbReference type="EMBL" id="OU896721">
    <property type="protein sequence ID" value="CAG9817374.1"/>
    <property type="molecule type" value="Genomic_DNA"/>
</dbReference>
<dbReference type="AlphaFoldDB" id="A0A9N9X1W4"/>
<keyword evidence="5" id="KW-0072">Autophagy</keyword>
<name>A0A9N9X1W4_PHACE</name>
<evidence type="ECO:0000313" key="8">
    <source>
        <dbReference type="Proteomes" id="UP001153737"/>
    </source>
</evidence>
<dbReference type="Proteomes" id="UP001153737">
    <property type="component" value="Chromosome 15"/>
</dbReference>
<protein>
    <recommendedName>
        <fullName evidence="2">Ubiquitin-like-conjugating enzyme ATG10</fullName>
    </recommendedName>
    <alternativeName>
        <fullName evidence="6">Autophagy-related protein 10</fullName>
    </alternativeName>
</protein>
<comment type="similarity">
    <text evidence="1">Belongs to the ATG10 family.</text>
</comment>
<keyword evidence="8" id="KW-1185">Reference proteome</keyword>
<dbReference type="PANTHER" id="PTHR14957">
    <property type="entry name" value="UBIQUITIN-LIKE-CONJUGATING ENZYME ATG10"/>
    <property type="match status" value="1"/>
</dbReference>
<dbReference type="Pfam" id="PF03987">
    <property type="entry name" value="Autophagy_act_C"/>
    <property type="match status" value="1"/>
</dbReference>
<dbReference type="GO" id="GO:0061651">
    <property type="term" value="F:Atg12 conjugating enzyme activity"/>
    <property type="evidence" value="ECO:0007669"/>
    <property type="project" value="TreeGrafter"/>
</dbReference>
<evidence type="ECO:0000256" key="4">
    <source>
        <dbReference type="ARBA" id="ARBA00022786"/>
    </source>
</evidence>
<reference evidence="7" key="2">
    <citation type="submission" date="2022-10" db="EMBL/GenBank/DDBJ databases">
        <authorList>
            <consortium name="ENA_rothamsted_submissions"/>
            <consortium name="culmorum"/>
            <person name="King R."/>
        </authorList>
    </citation>
    <scope>NUCLEOTIDE SEQUENCE</scope>
</reference>
<sequence length="174" mass="19739">MEIGLKMDHLSVEYFGKCIHDIVSISDAILDGWVMKIKNDSENGKYIVKKQTTLLKAPEDASEVPVTFEYHVAYNISYGVPVLCFNIWQPDGSLLTLEGYWKSNMAFGDSNMYETLTQMDHPVLCKPFLSLHPCKTQEILQTFLATSKNPVISWLTVVGPFVSLNLLEEYVKHC</sequence>
<reference evidence="7" key="1">
    <citation type="submission" date="2022-01" db="EMBL/GenBank/DDBJ databases">
        <authorList>
            <person name="King R."/>
        </authorList>
    </citation>
    <scope>NUCLEOTIDE SEQUENCE</scope>
</reference>
<organism evidence="7 8">
    <name type="scientific">Phaedon cochleariae</name>
    <name type="common">Mustard beetle</name>
    <dbReference type="NCBI Taxonomy" id="80249"/>
    <lineage>
        <taxon>Eukaryota</taxon>
        <taxon>Metazoa</taxon>
        <taxon>Ecdysozoa</taxon>
        <taxon>Arthropoda</taxon>
        <taxon>Hexapoda</taxon>
        <taxon>Insecta</taxon>
        <taxon>Pterygota</taxon>
        <taxon>Neoptera</taxon>
        <taxon>Endopterygota</taxon>
        <taxon>Coleoptera</taxon>
        <taxon>Polyphaga</taxon>
        <taxon>Cucujiformia</taxon>
        <taxon>Chrysomeloidea</taxon>
        <taxon>Chrysomelidae</taxon>
        <taxon>Chrysomelinae</taxon>
        <taxon>Chrysomelini</taxon>
        <taxon>Phaedon</taxon>
    </lineage>
</organism>
<evidence type="ECO:0000256" key="5">
    <source>
        <dbReference type="ARBA" id="ARBA00023006"/>
    </source>
</evidence>
<gene>
    <name evidence="7" type="ORF">PHAECO_LOCUS4763</name>
</gene>
<dbReference type="OrthoDB" id="4089664at2759"/>
<dbReference type="GO" id="GO:0000422">
    <property type="term" value="P:autophagy of mitochondrion"/>
    <property type="evidence" value="ECO:0007669"/>
    <property type="project" value="TreeGrafter"/>
</dbReference>
<dbReference type="Gene3D" id="3.30.1460.50">
    <property type="match status" value="1"/>
</dbReference>
<dbReference type="GO" id="GO:0005829">
    <property type="term" value="C:cytosol"/>
    <property type="evidence" value="ECO:0007669"/>
    <property type="project" value="TreeGrafter"/>
</dbReference>